<evidence type="ECO:0000313" key="1">
    <source>
        <dbReference type="EMBL" id="QBR04148.1"/>
    </source>
</evidence>
<dbReference type="Proteomes" id="UP000295727">
    <property type="component" value="Plasmid unnamed1"/>
</dbReference>
<dbReference type="OrthoDB" id="9134982at2"/>
<keyword evidence="1" id="KW-0614">Plasmid</keyword>
<gene>
    <name evidence="1" type="ORF">E1956_44200</name>
</gene>
<dbReference type="KEGG" id="ppai:E1956_44200"/>
<accession>A0A4P7D7I0</accession>
<dbReference type="GeneID" id="39650092"/>
<dbReference type="AlphaFoldDB" id="A0A4P7D7I0"/>
<dbReference type="EMBL" id="CP038152">
    <property type="protein sequence ID" value="QBR04148.1"/>
    <property type="molecule type" value="Genomic_DNA"/>
</dbReference>
<reference evidence="1 2" key="1">
    <citation type="submission" date="2019-03" db="EMBL/GenBank/DDBJ databases">
        <title>Paraburkholderia sp. 7MH5, isolated from subtropical forest soil.</title>
        <authorList>
            <person name="Gao Z.-H."/>
            <person name="Qiu L.-H."/>
        </authorList>
    </citation>
    <scope>NUCLEOTIDE SEQUENCE [LARGE SCALE GENOMIC DNA]</scope>
    <source>
        <strain evidence="1 2">7MH5</strain>
        <plasmid evidence="1 2">unnamed1</plasmid>
    </source>
</reference>
<evidence type="ECO:0000313" key="2">
    <source>
        <dbReference type="Proteomes" id="UP000295727"/>
    </source>
</evidence>
<proteinExistence type="predicted"/>
<keyword evidence="2" id="KW-1185">Reference proteome</keyword>
<protein>
    <submittedName>
        <fullName evidence="1">Uncharacterized protein</fullName>
    </submittedName>
</protein>
<name>A0A4P7D7I0_9BURK</name>
<sequence>MSNTELSELGRTLFIAAALRGYRLQRLPDGYYGMFPRNADALELMASGLTYKDVANRCGAYGTTTPKAAAERDGLAWPDTHEAFLVLAGSV</sequence>
<organism evidence="1 2">
    <name type="scientific">Paraburkholderia pallida</name>
    <dbReference type="NCBI Taxonomy" id="2547399"/>
    <lineage>
        <taxon>Bacteria</taxon>
        <taxon>Pseudomonadati</taxon>
        <taxon>Pseudomonadota</taxon>
        <taxon>Betaproteobacteria</taxon>
        <taxon>Burkholderiales</taxon>
        <taxon>Burkholderiaceae</taxon>
        <taxon>Paraburkholderia</taxon>
    </lineage>
</organism>
<geneLocation type="plasmid" evidence="1 2">
    <name>unnamed1</name>
</geneLocation>
<dbReference type="RefSeq" id="WP_134760253.1">
    <property type="nucleotide sequence ID" value="NZ_CP038152.1"/>
</dbReference>